<dbReference type="PANTHER" id="PTHR30069:SF39">
    <property type="entry name" value="BLL6183 PROTEIN"/>
    <property type="match status" value="1"/>
</dbReference>
<comment type="subcellular location">
    <subcellularLocation>
        <location evidence="1 8">Cell outer membrane</location>
        <topology evidence="1 8">Multi-pass membrane protein</topology>
    </subcellularLocation>
</comment>
<accession>A0A840V602</accession>
<dbReference type="SUPFAM" id="SSF56935">
    <property type="entry name" value="Porins"/>
    <property type="match status" value="1"/>
</dbReference>
<dbReference type="EMBL" id="JACHFD010000002">
    <property type="protein sequence ID" value="MBB5350218.1"/>
    <property type="molecule type" value="Genomic_DNA"/>
</dbReference>
<evidence type="ECO:0000256" key="7">
    <source>
        <dbReference type="ARBA" id="ARBA00023237"/>
    </source>
</evidence>
<comment type="similarity">
    <text evidence="8 9">Belongs to the TonB-dependent receptor family.</text>
</comment>
<dbReference type="Pfam" id="PF00593">
    <property type="entry name" value="TonB_dep_Rec_b-barrel"/>
    <property type="match status" value="1"/>
</dbReference>
<dbReference type="InterPro" id="IPR036942">
    <property type="entry name" value="Beta-barrel_TonB_sf"/>
</dbReference>
<organism evidence="12 13">
    <name type="scientific">Haloferula luteola</name>
    <dbReference type="NCBI Taxonomy" id="595692"/>
    <lineage>
        <taxon>Bacteria</taxon>
        <taxon>Pseudomonadati</taxon>
        <taxon>Verrucomicrobiota</taxon>
        <taxon>Verrucomicrobiia</taxon>
        <taxon>Verrucomicrobiales</taxon>
        <taxon>Verrucomicrobiaceae</taxon>
        <taxon>Haloferula</taxon>
    </lineage>
</organism>
<evidence type="ECO:0000256" key="8">
    <source>
        <dbReference type="PROSITE-ProRule" id="PRU01360"/>
    </source>
</evidence>
<dbReference type="InterPro" id="IPR039426">
    <property type="entry name" value="TonB-dep_rcpt-like"/>
</dbReference>
<dbReference type="Proteomes" id="UP000557717">
    <property type="component" value="Unassembled WGS sequence"/>
</dbReference>
<keyword evidence="13" id="KW-1185">Reference proteome</keyword>
<evidence type="ECO:0000259" key="11">
    <source>
        <dbReference type="Pfam" id="PF07715"/>
    </source>
</evidence>
<evidence type="ECO:0000313" key="12">
    <source>
        <dbReference type="EMBL" id="MBB5350218.1"/>
    </source>
</evidence>
<evidence type="ECO:0000313" key="13">
    <source>
        <dbReference type="Proteomes" id="UP000557717"/>
    </source>
</evidence>
<name>A0A840V602_9BACT</name>
<evidence type="ECO:0000256" key="6">
    <source>
        <dbReference type="ARBA" id="ARBA00023136"/>
    </source>
</evidence>
<reference evidence="12 13" key="1">
    <citation type="submission" date="2020-08" db="EMBL/GenBank/DDBJ databases">
        <title>Genomic Encyclopedia of Type Strains, Phase IV (KMG-IV): sequencing the most valuable type-strain genomes for metagenomic binning, comparative biology and taxonomic classification.</title>
        <authorList>
            <person name="Goeker M."/>
        </authorList>
    </citation>
    <scope>NUCLEOTIDE SEQUENCE [LARGE SCALE GENOMIC DNA]</scope>
    <source>
        <strain evidence="12 13">YC6886</strain>
    </source>
</reference>
<evidence type="ECO:0000256" key="4">
    <source>
        <dbReference type="ARBA" id="ARBA00022692"/>
    </source>
</evidence>
<keyword evidence="12" id="KW-0675">Receptor</keyword>
<evidence type="ECO:0000256" key="1">
    <source>
        <dbReference type="ARBA" id="ARBA00004571"/>
    </source>
</evidence>
<dbReference type="PANTHER" id="PTHR30069">
    <property type="entry name" value="TONB-DEPENDENT OUTER MEMBRANE RECEPTOR"/>
    <property type="match status" value="1"/>
</dbReference>
<keyword evidence="6 8" id="KW-0472">Membrane</keyword>
<dbReference type="GO" id="GO:0009279">
    <property type="term" value="C:cell outer membrane"/>
    <property type="evidence" value="ECO:0007669"/>
    <property type="project" value="UniProtKB-SubCell"/>
</dbReference>
<proteinExistence type="inferred from homology"/>
<keyword evidence="3 8" id="KW-1134">Transmembrane beta strand</keyword>
<sequence length="683" mass="74821">MRPTFFLLPLVAVTTAAPMDSEVEDLPATVILAERRESRPSVLAEWDRTTIEDSAPRTLDELLARDPSFSLYRPSSGIFANPTAAGVSLRNTGATAASRTLVLRDGIPQNDPFGGWVEWARFDPWTIENAALIPASRSAAWGNMSPAGSIRITRREIDTQRALLRVTAGSHGTYGGTAAADLVADDGSLGISIVTFGLHSDGFETVPAEQRGPIDRKLDLDAAGADLRAIWRPDSWLTVEPSLSYYEEDRGNGTPLTGNRTEAVDASLRLTSEDADHAWQILAYYQRRRFSSVFSSVDASRSTETLALDQFHVPGDGVGGALTLRQEIGDRFEFSAGTDFRLLHGETQEDAGVFRRRIAGGEQSLAGIFATGHAEFQRGTQLDGSLRLDHWSLDDGKRIERSLTTGSLLRSDFPADRDGWEPSAALSLDQSLGDLLSASLSASTSFRLPTLNELHRPYRVRNDLTEANPRLEPERFISLEGGLEWHPRTDLTVSADAFHHWIEDAIANVPITDPAAIASIFGTLPAGGTGMQRQNVDQARVYGIQAQAAWAPDPCWAFRFDALWSETEFTSSRSQPLLDGQAFPLAPDLRLLGNLEFRPSDPWCFSAGVEYGASRFDDALGTRELPSYTTVRLGARWQATDSFALHARIENLLNEDIPTAIAGNGIRSYGQPRAFWVTAEWAF</sequence>
<feature type="domain" description="TonB-dependent receptor-like beta-barrel" evidence="10">
    <location>
        <begin position="231"/>
        <end position="652"/>
    </location>
</feature>
<dbReference type="InterPro" id="IPR037066">
    <property type="entry name" value="Plug_dom_sf"/>
</dbReference>
<dbReference type="PROSITE" id="PS52016">
    <property type="entry name" value="TONB_DEPENDENT_REC_3"/>
    <property type="match status" value="1"/>
</dbReference>
<keyword evidence="7 8" id="KW-0998">Cell outer membrane</keyword>
<gene>
    <name evidence="12" type="ORF">HNR46_000442</name>
</gene>
<protein>
    <submittedName>
        <fullName evidence="12">Outer membrane receptor protein involved in Fe transport</fullName>
    </submittedName>
</protein>
<keyword evidence="2 8" id="KW-0813">Transport</keyword>
<dbReference type="Gene3D" id="2.170.130.10">
    <property type="entry name" value="TonB-dependent receptor, plug domain"/>
    <property type="match status" value="1"/>
</dbReference>
<evidence type="ECO:0000259" key="10">
    <source>
        <dbReference type="Pfam" id="PF00593"/>
    </source>
</evidence>
<evidence type="ECO:0000256" key="5">
    <source>
        <dbReference type="ARBA" id="ARBA00023077"/>
    </source>
</evidence>
<dbReference type="GO" id="GO:0044718">
    <property type="term" value="P:siderophore transmembrane transport"/>
    <property type="evidence" value="ECO:0007669"/>
    <property type="project" value="TreeGrafter"/>
</dbReference>
<evidence type="ECO:0000256" key="9">
    <source>
        <dbReference type="RuleBase" id="RU003357"/>
    </source>
</evidence>
<dbReference type="AlphaFoldDB" id="A0A840V602"/>
<dbReference type="Pfam" id="PF07715">
    <property type="entry name" value="Plug"/>
    <property type="match status" value="1"/>
</dbReference>
<dbReference type="InterPro" id="IPR000531">
    <property type="entry name" value="Beta-barrel_TonB"/>
</dbReference>
<dbReference type="RefSeq" id="WP_184015368.1">
    <property type="nucleotide sequence ID" value="NZ_JACHFD010000002.1"/>
</dbReference>
<evidence type="ECO:0000256" key="3">
    <source>
        <dbReference type="ARBA" id="ARBA00022452"/>
    </source>
</evidence>
<evidence type="ECO:0000256" key="2">
    <source>
        <dbReference type="ARBA" id="ARBA00022448"/>
    </source>
</evidence>
<comment type="caution">
    <text evidence="12">The sequence shown here is derived from an EMBL/GenBank/DDBJ whole genome shotgun (WGS) entry which is preliminary data.</text>
</comment>
<keyword evidence="5 9" id="KW-0798">TonB box</keyword>
<keyword evidence="4 8" id="KW-0812">Transmembrane</keyword>
<dbReference type="GO" id="GO:0015344">
    <property type="term" value="F:siderophore uptake transmembrane transporter activity"/>
    <property type="evidence" value="ECO:0007669"/>
    <property type="project" value="TreeGrafter"/>
</dbReference>
<feature type="domain" description="TonB-dependent receptor plug" evidence="11">
    <location>
        <begin position="47"/>
        <end position="148"/>
    </location>
</feature>
<dbReference type="Gene3D" id="2.40.170.20">
    <property type="entry name" value="TonB-dependent receptor, beta-barrel domain"/>
    <property type="match status" value="1"/>
</dbReference>
<dbReference type="InterPro" id="IPR012910">
    <property type="entry name" value="Plug_dom"/>
</dbReference>